<keyword evidence="2" id="KW-1185">Reference proteome</keyword>
<gene>
    <name evidence="1" type="ORF">V6N11_010253</name>
</gene>
<sequence length="157" mass="17412">MAYTKIVLGIHNFSSQSLSLNQNRYWQGYGDPSTKIREPEPLPPGTQPPIFVFRHNADSVGSIGALVYDIQKDFAPYPLPPKWIVAWSNEIGKPNKVYTEFLRSDAQIDWPKLKKILDGSSSSSGSVDLVEGYKADARIEPADGDTPTLTATLMHFS</sequence>
<comment type="caution">
    <text evidence="1">The sequence shown here is derived from an EMBL/GenBank/DDBJ whole genome shotgun (WGS) entry which is preliminary data.</text>
</comment>
<reference evidence="1 2" key="1">
    <citation type="journal article" date="2024" name="G3 (Bethesda)">
        <title>Genome assembly of Hibiscus sabdariffa L. provides insights into metabolisms of medicinal natural products.</title>
        <authorList>
            <person name="Kim T."/>
        </authorList>
    </citation>
    <scope>NUCLEOTIDE SEQUENCE [LARGE SCALE GENOMIC DNA]</scope>
    <source>
        <strain evidence="1">TK-2024</strain>
        <tissue evidence="1">Old leaves</tissue>
    </source>
</reference>
<dbReference type="InterPro" id="IPR053085">
    <property type="entry name" value="Jasmonate-induced_protein"/>
</dbReference>
<protein>
    <submittedName>
        <fullName evidence="1">Uncharacterized protein</fullName>
    </submittedName>
</protein>
<dbReference type="EMBL" id="JBBPBN010000063">
    <property type="protein sequence ID" value="KAK8986702.1"/>
    <property type="molecule type" value="Genomic_DNA"/>
</dbReference>
<evidence type="ECO:0000313" key="1">
    <source>
        <dbReference type="EMBL" id="KAK8986702.1"/>
    </source>
</evidence>
<name>A0ABR2PEF6_9ROSI</name>
<organism evidence="1 2">
    <name type="scientific">Hibiscus sabdariffa</name>
    <name type="common">roselle</name>
    <dbReference type="NCBI Taxonomy" id="183260"/>
    <lineage>
        <taxon>Eukaryota</taxon>
        <taxon>Viridiplantae</taxon>
        <taxon>Streptophyta</taxon>
        <taxon>Embryophyta</taxon>
        <taxon>Tracheophyta</taxon>
        <taxon>Spermatophyta</taxon>
        <taxon>Magnoliopsida</taxon>
        <taxon>eudicotyledons</taxon>
        <taxon>Gunneridae</taxon>
        <taxon>Pentapetalae</taxon>
        <taxon>rosids</taxon>
        <taxon>malvids</taxon>
        <taxon>Malvales</taxon>
        <taxon>Malvaceae</taxon>
        <taxon>Malvoideae</taxon>
        <taxon>Hibiscus</taxon>
    </lineage>
</organism>
<dbReference type="PANTHER" id="PTHR36482">
    <property type="entry name" value="OSJNBA0024J22.15 PROTEIN"/>
    <property type="match status" value="1"/>
</dbReference>
<evidence type="ECO:0000313" key="2">
    <source>
        <dbReference type="Proteomes" id="UP001396334"/>
    </source>
</evidence>
<accession>A0ABR2PEF6</accession>
<dbReference type="Proteomes" id="UP001396334">
    <property type="component" value="Unassembled WGS sequence"/>
</dbReference>
<dbReference type="PANTHER" id="PTHR36482:SF8">
    <property type="match status" value="1"/>
</dbReference>
<proteinExistence type="predicted"/>